<keyword evidence="1" id="KW-1133">Transmembrane helix</keyword>
<keyword evidence="1" id="KW-0472">Membrane</keyword>
<feature type="signal peptide" evidence="2">
    <location>
        <begin position="1"/>
        <end position="20"/>
    </location>
</feature>
<keyword evidence="2" id="KW-0732">Signal</keyword>
<keyword evidence="1" id="KW-0812">Transmembrane</keyword>
<sequence length="203" mass="22948">MFKWVFIILVSLGGFNFLTAATDEPDHAIHEELRGVLGGIQNAVNTEHYDQLAQYFHKDMRVTTSNQEVLNSHEDITKFFNFWFGPGGVLKKVEMKLDADALTEFYANKTIGVVRGSGVENCYLSDSRFFPMKTRWTATVIKDDDGKWRILTLHIGINFLDNPVLSVAKESANYFGIIGGVIGLLIGLLIGFFLWRKRKPLSI</sequence>
<gene>
    <name evidence="3" type="ORF">CFH83_00165</name>
</gene>
<dbReference type="Gene3D" id="3.10.450.50">
    <property type="match status" value="1"/>
</dbReference>
<reference evidence="3 4" key="1">
    <citation type="journal article" date="2017" name="Front. Microbiol.">
        <title>Comparative Genomic Analysis of the Class Epsilonproteobacteria and Proposed Reclassification to Epsilonbacteraeota (phyl. nov.).</title>
        <authorList>
            <person name="Waite D.W."/>
            <person name="Vanwonterghem I."/>
            <person name="Rinke C."/>
            <person name="Parks D.H."/>
            <person name="Zhang Y."/>
            <person name="Takai K."/>
            <person name="Sievert S.M."/>
            <person name="Simon J."/>
            <person name="Campbell B.J."/>
            <person name="Hanson T.E."/>
            <person name="Woyke T."/>
            <person name="Klotz M.G."/>
            <person name="Hugenholtz P."/>
        </authorList>
    </citation>
    <scope>NUCLEOTIDE SEQUENCE [LARGE SCALE GENOMIC DNA]</scope>
    <source>
        <strain evidence="3">UBA12443</strain>
    </source>
</reference>
<protein>
    <recommendedName>
        <fullName evidence="5">SnoaL-like domain-containing protein</fullName>
    </recommendedName>
</protein>
<feature type="chain" id="PRO_5013588660" description="SnoaL-like domain-containing protein" evidence="2">
    <location>
        <begin position="21"/>
        <end position="203"/>
    </location>
</feature>
<comment type="caution">
    <text evidence="3">The sequence shown here is derived from an EMBL/GenBank/DDBJ whole genome shotgun (WGS) entry which is preliminary data.</text>
</comment>
<name>A0A2D3WE14_9BACT</name>
<evidence type="ECO:0000313" key="3">
    <source>
        <dbReference type="EMBL" id="DAB39532.1"/>
    </source>
</evidence>
<evidence type="ECO:0000256" key="2">
    <source>
        <dbReference type="SAM" id="SignalP"/>
    </source>
</evidence>
<organism evidence="3 4">
    <name type="scientific">Sulfuricurvum kujiense</name>
    <dbReference type="NCBI Taxonomy" id="148813"/>
    <lineage>
        <taxon>Bacteria</taxon>
        <taxon>Pseudomonadati</taxon>
        <taxon>Campylobacterota</taxon>
        <taxon>Epsilonproteobacteria</taxon>
        <taxon>Campylobacterales</taxon>
        <taxon>Sulfurimonadaceae</taxon>
        <taxon>Sulfuricurvum</taxon>
    </lineage>
</organism>
<feature type="transmembrane region" description="Helical" evidence="1">
    <location>
        <begin position="174"/>
        <end position="195"/>
    </location>
</feature>
<evidence type="ECO:0000256" key="1">
    <source>
        <dbReference type="SAM" id="Phobius"/>
    </source>
</evidence>
<evidence type="ECO:0008006" key="5">
    <source>
        <dbReference type="Google" id="ProtNLM"/>
    </source>
</evidence>
<dbReference type="RefSeq" id="WP_294896651.1">
    <property type="nucleotide sequence ID" value="NZ_DLUI01000003.1"/>
</dbReference>
<proteinExistence type="predicted"/>
<dbReference type="Proteomes" id="UP000228859">
    <property type="component" value="Unassembled WGS sequence"/>
</dbReference>
<accession>A0A2D3WE14</accession>
<dbReference type="SUPFAM" id="SSF54427">
    <property type="entry name" value="NTF2-like"/>
    <property type="match status" value="1"/>
</dbReference>
<dbReference type="AlphaFoldDB" id="A0A2D3WE14"/>
<evidence type="ECO:0000313" key="4">
    <source>
        <dbReference type="Proteomes" id="UP000228859"/>
    </source>
</evidence>
<dbReference type="EMBL" id="DLUI01000003">
    <property type="protein sequence ID" value="DAB39532.1"/>
    <property type="molecule type" value="Genomic_DNA"/>
</dbReference>
<dbReference type="InterPro" id="IPR032710">
    <property type="entry name" value="NTF2-like_dom_sf"/>
</dbReference>